<proteinExistence type="predicted"/>
<organism evidence="1 2">
    <name type="scientific">Scutellospora calospora</name>
    <dbReference type="NCBI Taxonomy" id="85575"/>
    <lineage>
        <taxon>Eukaryota</taxon>
        <taxon>Fungi</taxon>
        <taxon>Fungi incertae sedis</taxon>
        <taxon>Mucoromycota</taxon>
        <taxon>Glomeromycotina</taxon>
        <taxon>Glomeromycetes</taxon>
        <taxon>Diversisporales</taxon>
        <taxon>Gigasporaceae</taxon>
        <taxon>Scutellospora</taxon>
    </lineage>
</organism>
<reference evidence="1" key="1">
    <citation type="submission" date="2021-06" db="EMBL/GenBank/DDBJ databases">
        <authorList>
            <person name="Kallberg Y."/>
            <person name="Tangrot J."/>
            <person name="Rosling A."/>
        </authorList>
    </citation>
    <scope>NUCLEOTIDE SEQUENCE</scope>
    <source>
        <strain evidence="1">AU212A</strain>
    </source>
</reference>
<evidence type="ECO:0000313" key="1">
    <source>
        <dbReference type="EMBL" id="CAG8486109.1"/>
    </source>
</evidence>
<sequence length="162" mass="18853">MGKKIFKKLYKRIKNELDKNYAGMIVYAINGKFEWKNKKGKTKGYKGKSFYIVVQCTDDWPSKAFRDAGRGRVHNHLLEYTLGYDHEDGIVCCGGFAYHDGKLKFSSIWLNQTSQKGCESDDSNELSGHEKMLVKYCFKQYKKFGTDHRFNLPYYIDTPLSN</sequence>
<accession>A0ACA9KPM7</accession>
<name>A0ACA9KPM7_9GLOM</name>
<dbReference type="EMBL" id="CAJVPM010002418">
    <property type="protein sequence ID" value="CAG8486109.1"/>
    <property type="molecule type" value="Genomic_DNA"/>
</dbReference>
<evidence type="ECO:0000313" key="2">
    <source>
        <dbReference type="Proteomes" id="UP000789860"/>
    </source>
</evidence>
<protein>
    <submittedName>
        <fullName evidence="1">5285_t:CDS:1</fullName>
    </submittedName>
</protein>
<gene>
    <name evidence="1" type="ORF">SCALOS_LOCUS2637</name>
</gene>
<comment type="caution">
    <text evidence="1">The sequence shown here is derived from an EMBL/GenBank/DDBJ whole genome shotgun (WGS) entry which is preliminary data.</text>
</comment>
<dbReference type="Proteomes" id="UP000789860">
    <property type="component" value="Unassembled WGS sequence"/>
</dbReference>
<keyword evidence="2" id="KW-1185">Reference proteome</keyword>